<comment type="similarity">
    <text evidence="3">Belongs to the RNA polymerase II subunit 5-mediating protein family.</text>
</comment>
<dbReference type="CDD" id="cd23159">
    <property type="entry name" value="Prefoldin_URI1"/>
    <property type="match status" value="1"/>
</dbReference>
<dbReference type="GO" id="GO:0003714">
    <property type="term" value="F:transcription corepressor activity"/>
    <property type="evidence" value="ECO:0007669"/>
    <property type="project" value="TreeGrafter"/>
</dbReference>
<evidence type="ECO:0000313" key="6">
    <source>
        <dbReference type="Proteomes" id="UP000078492"/>
    </source>
</evidence>
<feature type="compositionally biased region" description="Basic and acidic residues" evidence="4">
    <location>
        <begin position="249"/>
        <end position="266"/>
    </location>
</feature>
<dbReference type="InterPro" id="IPR004127">
    <property type="entry name" value="Prefoldin_subunit_alpha"/>
</dbReference>
<dbReference type="EMBL" id="KQ980989">
    <property type="protein sequence ID" value="KYN10629.1"/>
    <property type="molecule type" value="Genomic_DNA"/>
</dbReference>
<name>A0A195DDY6_9HYME</name>
<feature type="region of interest" description="Disordered" evidence="4">
    <location>
        <begin position="466"/>
        <end position="504"/>
    </location>
</feature>
<feature type="compositionally biased region" description="Basic and acidic residues" evidence="4">
    <location>
        <begin position="487"/>
        <end position="504"/>
    </location>
</feature>
<dbReference type="PANTHER" id="PTHR15111">
    <property type="entry name" value="RNA POLYMERASE II SUBUNIT 5-MEDIATING PROTEIN NNX3"/>
    <property type="match status" value="1"/>
</dbReference>
<keyword evidence="6" id="KW-1185">Reference proteome</keyword>
<reference evidence="5 6" key="1">
    <citation type="submission" date="2015-09" db="EMBL/GenBank/DDBJ databases">
        <title>Trachymyrmex cornetzi WGS genome.</title>
        <authorList>
            <person name="Nygaard S."/>
            <person name="Hu H."/>
            <person name="Boomsma J."/>
            <person name="Zhang G."/>
        </authorList>
    </citation>
    <scope>NUCLEOTIDE SEQUENCE [LARGE SCALE GENOMIC DNA]</scope>
    <source>
        <strain evidence="5">Tcor2-1</strain>
        <tissue evidence="5">Whole body</tissue>
    </source>
</reference>
<gene>
    <name evidence="5" type="ORF">ALC57_17234</name>
</gene>
<proteinExistence type="inferred from homology"/>
<dbReference type="InterPro" id="IPR009053">
    <property type="entry name" value="Prefoldin"/>
</dbReference>
<evidence type="ECO:0000256" key="2">
    <source>
        <dbReference type="ARBA" id="ARBA00023242"/>
    </source>
</evidence>
<dbReference type="AlphaFoldDB" id="A0A195DDY6"/>
<feature type="compositionally biased region" description="Acidic residues" evidence="4">
    <location>
        <begin position="229"/>
        <end position="242"/>
    </location>
</feature>
<dbReference type="PANTHER" id="PTHR15111:SF0">
    <property type="entry name" value="UNCONVENTIONAL PREFOLDIN RPB5 INTERACTOR 1"/>
    <property type="match status" value="1"/>
</dbReference>
<dbReference type="STRING" id="471704.A0A195DDY6"/>
<dbReference type="GO" id="GO:0019212">
    <property type="term" value="F:phosphatase inhibitor activity"/>
    <property type="evidence" value="ECO:0007669"/>
    <property type="project" value="TreeGrafter"/>
</dbReference>
<organism evidence="5 6">
    <name type="scientific">Trachymyrmex cornetzi</name>
    <dbReference type="NCBI Taxonomy" id="471704"/>
    <lineage>
        <taxon>Eukaryota</taxon>
        <taxon>Metazoa</taxon>
        <taxon>Ecdysozoa</taxon>
        <taxon>Arthropoda</taxon>
        <taxon>Hexapoda</taxon>
        <taxon>Insecta</taxon>
        <taxon>Pterygota</taxon>
        <taxon>Neoptera</taxon>
        <taxon>Endopterygota</taxon>
        <taxon>Hymenoptera</taxon>
        <taxon>Apocrita</taxon>
        <taxon>Aculeata</taxon>
        <taxon>Formicoidea</taxon>
        <taxon>Formicidae</taxon>
        <taxon>Myrmicinae</taxon>
        <taxon>Trachymyrmex</taxon>
    </lineage>
</organism>
<sequence>MDSSITNNATVGPQAIQSYQQILDNVLVQKLEQNEKRTKAITDYKKGHKKVIEGLEAYPLSLSENCMVPIGKLAFMRGKLTHTNEILVYLGEGYFVKYSASQAIALCNRRIAWADEMLKSLETERNLYEMRQYIPLEHDVFGRDRKDIVEHWTEDELDEWKVQHRQREKEHRQKLAKLKEKEKTNICTEEDLFKRLSELEMEEELEDEIYRLEIERKAYYGDDLKDGEVYDESEEDESDSDSDQITTEKIQEELKKLKDIQMDRPTNDTSNGNSNTAQDKIIDTGVIKNKQSHSPTNFIQEKLREENCLPEHKEVSKDTNTKDKRRISFAEPCVIEDESNTNEVSIPQEVCSALKQDDTCNESSEDENDAIKIEFSHSSRTPDILRSNNMEVQSPVDIYKMFNAPKSILKRSPNDMIFNEVAPPLNESNSTDTEAEDEYVSYKYNSMIKERVQECKTSPVNVSTEKDEKRIVSRLLDPTSVADTGSDDTRQYSKERIPRPEAAHTESSELAFDLLQLFWHSTERTNIVTFKDALAREVCATLVR</sequence>
<keyword evidence="2" id="KW-0539">Nucleus</keyword>
<evidence type="ECO:0000256" key="3">
    <source>
        <dbReference type="ARBA" id="ARBA00038295"/>
    </source>
</evidence>
<dbReference type="Pfam" id="PF02996">
    <property type="entry name" value="Prefoldin"/>
    <property type="match status" value="1"/>
</dbReference>
<evidence type="ECO:0000313" key="5">
    <source>
        <dbReference type="EMBL" id="KYN10629.1"/>
    </source>
</evidence>
<dbReference type="InterPro" id="IPR052255">
    <property type="entry name" value="RNA_pol_II_subunit5-mediator"/>
</dbReference>
<comment type="subcellular location">
    <subcellularLocation>
        <location evidence="1">Nucleus</location>
    </subcellularLocation>
</comment>
<dbReference type="Gene3D" id="1.10.287.370">
    <property type="match status" value="1"/>
</dbReference>
<feature type="compositionally biased region" description="Polar residues" evidence="4">
    <location>
        <begin position="267"/>
        <end position="278"/>
    </location>
</feature>
<dbReference type="GO" id="GO:0005634">
    <property type="term" value="C:nucleus"/>
    <property type="evidence" value="ECO:0007669"/>
    <property type="project" value="UniProtKB-SubCell"/>
</dbReference>
<dbReference type="GO" id="GO:0000122">
    <property type="term" value="P:negative regulation of transcription by RNA polymerase II"/>
    <property type="evidence" value="ECO:0007669"/>
    <property type="project" value="TreeGrafter"/>
</dbReference>
<dbReference type="Proteomes" id="UP000078492">
    <property type="component" value="Unassembled WGS sequence"/>
</dbReference>
<protein>
    <submittedName>
        <fullName evidence="5">Unconventional prefoldin RPB5 interactor</fullName>
    </submittedName>
</protein>
<evidence type="ECO:0000256" key="1">
    <source>
        <dbReference type="ARBA" id="ARBA00004123"/>
    </source>
</evidence>
<evidence type="ECO:0000256" key="4">
    <source>
        <dbReference type="SAM" id="MobiDB-lite"/>
    </source>
</evidence>
<feature type="region of interest" description="Disordered" evidence="4">
    <location>
        <begin position="225"/>
        <end position="279"/>
    </location>
</feature>
<accession>A0A195DDY6</accession>
<dbReference type="SUPFAM" id="SSF46579">
    <property type="entry name" value="Prefoldin"/>
    <property type="match status" value="1"/>
</dbReference>
<dbReference type="GO" id="GO:0003682">
    <property type="term" value="F:chromatin binding"/>
    <property type="evidence" value="ECO:0007669"/>
    <property type="project" value="TreeGrafter"/>
</dbReference>